<name>A0A395XBV5_9BIFI</name>
<comment type="caution">
    <text evidence="1">The sequence shown here is derived from an EMBL/GenBank/DDBJ whole genome shotgun (WGS) entry which is preliminary data.</text>
</comment>
<organism evidence="1 2">
    <name type="scientific">Bifidobacterium pseudolongum</name>
    <dbReference type="NCBI Taxonomy" id="1694"/>
    <lineage>
        <taxon>Bacteria</taxon>
        <taxon>Bacillati</taxon>
        <taxon>Actinomycetota</taxon>
        <taxon>Actinomycetes</taxon>
        <taxon>Bifidobacteriales</taxon>
        <taxon>Bifidobacteriaceae</taxon>
        <taxon>Bifidobacterium</taxon>
    </lineage>
</organism>
<evidence type="ECO:0000313" key="1">
    <source>
        <dbReference type="EMBL" id="RGW07030.1"/>
    </source>
</evidence>
<dbReference type="Proteomes" id="UP000265970">
    <property type="component" value="Unassembled WGS sequence"/>
</dbReference>
<dbReference type="AlphaFoldDB" id="A0A395XBV5"/>
<proteinExistence type="predicted"/>
<evidence type="ECO:0000313" key="2">
    <source>
        <dbReference type="Proteomes" id="UP000265970"/>
    </source>
</evidence>
<dbReference type="Pfam" id="PF25595">
    <property type="entry name" value="Phage_TTP_16"/>
    <property type="match status" value="1"/>
</dbReference>
<gene>
    <name evidence="1" type="ORF">DWV92_09445</name>
</gene>
<dbReference type="InterPro" id="IPR058009">
    <property type="entry name" value="TTP_Phage_16"/>
</dbReference>
<dbReference type="RefSeq" id="WP_118239794.1">
    <property type="nucleotide sequence ID" value="NZ_JAIZGY010000010.1"/>
</dbReference>
<protein>
    <submittedName>
        <fullName evidence="1">Uncharacterized protein</fullName>
    </submittedName>
</protein>
<dbReference type="EMBL" id="QRZV01000009">
    <property type="protein sequence ID" value="RGW07030.1"/>
    <property type="molecule type" value="Genomic_DNA"/>
</dbReference>
<reference evidence="1 2" key="1">
    <citation type="submission" date="2018-08" db="EMBL/GenBank/DDBJ databases">
        <title>A genome reference for cultivated species of the human gut microbiota.</title>
        <authorList>
            <person name="Zou Y."/>
            <person name="Xue W."/>
            <person name="Luo G."/>
        </authorList>
    </citation>
    <scope>NUCLEOTIDE SEQUENCE [LARGE SCALE GENOMIC DNA]</scope>
    <source>
        <strain evidence="1 2">AF13-3LB</strain>
    </source>
</reference>
<sequence length="172" mass="18324">MPNTISANLEDGMLKTVFVPTIADITKPKVSELTGSGVLDLSYYLAGDGYQLNHTQEMIDDDREGSATVGQIPGQDKFDGGTMQVIDNTNVDGADNAAVETLKRGKTGYIVRRRGLPTDEAFAADQTVSVHKVTIGIKTPVAHAPNQRQMSTINFSADPGSQDEDVQIVAGS</sequence>
<accession>A0A395XBV5</accession>